<feature type="transmembrane region" description="Helical" evidence="1">
    <location>
        <begin position="131"/>
        <end position="151"/>
    </location>
</feature>
<dbReference type="InterPro" id="IPR036259">
    <property type="entry name" value="MFS_trans_sf"/>
</dbReference>
<dbReference type="Pfam" id="PF22765">
    <property type="entry name" value="DUF7010"/>
    <property type="match status" value="1"/>
</dbReference>
<reference evidence="2" key="2">
    <citation type="submission" date="2023-01" db="EMBL/GenBank/DDBJ databases">
        <title>Draft genome sequence of Agaribacter marinus strain NBRC 110023.</title>
        <authorList>
            <person name="Sun Q."/>
            <person name="Mori K."/>
        </authorList>
    </citation>
    <scope>NUCLEOTIDE SEQUENCE</scope>
    <source>
        <strain evidence="2">NBRC 110023</strain>
    </source>
</reference>
<feature type="transmembrane region" description="Helical" evidence="1">
    <location>
        <begin position="45"/>
        <end position="67"/>
    </location>
</feature>
<protein>
    <submittedName>
        <fullName evidence="2">Uncharacterized protein</fullName>
    </submittedName>
</protein>
<dbReference type="SUPFAM" id="SSF103473">
    <property type="entry name" value="MFS general substrate transporter"/>
    <property type="match status" value="1"/>
</dbReference>
<dbReference type="EMBL" id="BSOT01000006">
    <property type="protein sequence ID" value="GLR71695.1"/>
    <property type="molecule type" value="Genomic_DNA"/>
</dbReference>
<sequence length="197" mass="22471">MTTQTLEQQREAFKQRRFLAMPLAGMIVWGAIGVISPFVDEFTKTMMLYFGTGGIFYLGAALSYLTGERFFSKKTEKNVFDGLFFSGLIMALLVFGISIPAAQSDYQTLSLSIGILAGIMWIPFSWIVQHWIGYFHAIGRTLAIVAVWYLFPEHRVEAISCVIVSLYVVSIYLLEYQHRQRTQKQKFQQINLLSEAN</sequence>
<reference evidence="2" key="1">
    <citation type="journal article" date="2014" name="Int. J. Syst. Evol. Microbiol.">
        <title>Complete genome sequence of Corynebacterium casei LMG S-19264T (=DSM 44701T), isolated from a smear-ripened cheese.</title>
        <authorList>
            <consortium name="US DOE Joint Genome Institute (JGI-PGF)"/>
            <person name="Walter F."/>
            <person name="Albersmeier A."/>
            <person name="Kalinowski J."/>
            <person name="Ruckert C."/>
        </authorList>
    </citation>
    <scope>NUCLEOTIDE SEQUENCE</scope>
    <source>
        <strain evidence="2">NBRC 110023</strain>
    </source>
</reference>
<keyword evidence="1" id="KW-1133">Transmembrane helix</keyword>
<dbReference type="InterPro" id="IPR053824">
    <property type="entry name" value="DUF7010"/>
</dbReference>
<dbReference type="Proteomes" id="UP001156601">
    <property type="component" value="Unassembled WGS sequence"/>
</dbReference>
<feature type="transmembrane region" description="Helical" evidence="1">
    <location>
        <begin position="106"/>
        <end position="124"/>
    </location>
</feature>
<name>A0AA37T5A3_9ALTE</name>
<evidence type="ECO:0000256" key="1">
    <source>
        <dbReference type="SAM" id="Phobius"/>
    </source>
</evidence>
<feature type="transmembrane region" description="Helical" evidence="1">
    <location>
        <begin position="18"/>
        <end position="39"/>
    </location>
</feature>
<evidence type="ECO:0000313" key="2">
    <source>
        <dbReference type="EMBL" id="GLR71695.1"/>
    </source>
</evidence>
<organism evidence="2 3">
    <name type="scientific">Agaribacter marinus</name>
    <dbReference type="NCBI Taxonomy" id="1431249"/>
    <lineage>
        <taxon>Bacteria</taxon>
        <taxon>Pseudomonadati</taxon>
        <taxon>Pseudomonadota</taxon>
        <taxon>Gammaproteobacteria</taxon>
        <taxon>Alteromonadales</taxon>
        <taxon>Alteromonadaceae</taxon>
        <taxon>Agaribacter</taxon>
    </lineage>
</organism>
<feature type="transmembrane region" description="Helical" evidence="1">
    <location>
        <begin position="157"/>
        <end position="174"/>
    </location>
</feature>
<accession>A0AA37T5A3</accession>
<proteinExistence type="predicted"/>
<keyword evidence="3" id="KW-1185">Reference proteome</keyword>
<gene>
    <name evidence="2" type="ORF">GCM10007852_26030</name>
</gene>
<feature type="transmembrane region" description="Helical" evidence="1">
    <location>
        <begin position="79"/>
        <end position="100"/>
    </location>
</feature>
<dbReference type="RefSeq" id="WP_284218032.1">
    <property type="nucleotide sequence ID" value="NZ_BSOT01000006.1"/>
</dbReference>
<evidence type="ECO:0000313" key="3">
    <source>
        <dbReference type="Proteomes" id="UP001156601"/>
    </source>
</evidence>
<keyword evidence="1" id="KW-0472">Membrane</keyword>
<comment type="caution">
    <text evidence="2">The sequence shown here is derived from an EMBL/GenBank/DDBJ whole genome shotgun (WGS) entry which is preliminary data.</text>
</comment>
<dbReference type="AlphaFoldDB" id="A0AA37T5A3"/>
<keyword evidence="1" id="KW-0812">Transmembrane</keyword>